<keyword evidence="6" id="KW-0592">Phosphate transport</keyword>
<evidence type="ECO:0000256" key="1">
    <source>
        <dbReference type="ARBA" id="ARBA00004141"/>
    </source>
</evidence>
<dbReference type="InterPro" id="IPR001204">
    <property type="entry name" value="Phos_transporter"/>
</dbReference>
<evidence type="ECO:0000256" key="2">
    <source>
        <dbReference type="ARBA" id="ARBA00022448"/>
    </source>
</evidence>
<comment type="subcellular location">
    <subcellularLocation>
        <location evidence="1 6">Membrane</location>
        <topology evidence="1 6">Multi-pass membrane protein</topology>
    </subcellularLocation>
</comment>
<feature type="transmembrane region" description="Helical" evidence="6">
    <location>
        <begin position="460"/>
        <end position="481"/>
    </location>
</feature>
<dbReference type="RefSeq" id="WP_194093322.1">
    <property type="nucleotide sequence ID" value="NZ_JADFTZ010000001.1"/>
</dbReference>
<feature type="transmembrane region" description="Helical" evidence="6">
    <location>
        <begin position="487"/>
        <end position="512"/>
    </location>
</feature>
<feature type="transmembrane region" description="Helical" evidence="6">
    <location>
        <begin position="152"/>
        <end position="174"/>
    </location>
</feature>
<feature type="transmembrane region" description="Helical" evidence="6">
    <location>
        <begin position="254"/>
        <end position="272"/>
    </location>
</feature>
<dbReference type="PANTHER" id="PTHR11101">
    <property type="entry name" value="PHOSPHATE TRANSPORTER"/>
    <property type="match status" value="1"/>
</dbReference>
<gene>
    <name evidence="7" type="ORF">IM755_01645</name>
</gene>
<evidence type="ECO:0000256" key="3">
    <source>
        <dbReference type="ARBA" id="ARBA00022692"/>
    </source>
</evidence>
<accession>A0ABR9WPF2</accession>
<keyword evidence="2 6" id="KW-0813">Transport</keyword>
<keyword evidence="5 6" id="KW-0472">Membrane</keyword>
<dbReference type="PANTHER" id="PTHR11101:SF16">
    <property type="entry name" value="PHOSPHATE TRANSPORTER"/>
    <property type="match status" value="1"/>
</dbReference>
<feature type="transmembrane region" description="Helical" evidence="6">
    <location>
        <begin position="227"/>
        <end position="247"/>
    </location>
</feature>
<protein>
    <recommendedName>
        <fullName evidence="6">Phosphate transporter</fullName>
    </recommendedName>
</protein>
<evidence type="ECO:0000256" key="5">
    <source>
        <dbReference type="ARBA" id="ARBA00023136"/>
    </source>
</evidence>
<feature type="transmembrane region" description="Helical" evidence="6">
    <location>
        <begin position="186"/>
        <end position="207"/>
    </location>
</feature>
<feature type="transmembrane region" description="Helical" evidence="6">
    <location>
        <begin position="41"/>
        <end position="60"/>
    </location>
</feature>
<keyword evidence="8" id="KW-1185">Reference proteome</keyword>
<feature type="transmembrane region" description="Helical" evidence="6">
    <location>
        <begin position="113"/>
        <end position="132"/>
    </location>
</feature>
<evidence type="ECO:0000256" key="6">
    <source>
        <dbReference type="RuleBase" id="RU363058"/>
    </source>
</evidence>
<dbReference type="Pfam" id="PF01384">
    <property type="entry name" value="PHO4"/>
    <property type="match status" value="1"/>
</dbReference>
<proteinExistence type="inferred from homology"/>
<feature type="transmembrane region" description="Helical" evidence="6">
    <location>
        <begin position="314"/>
        <end position="333"/>
    </location>
</feature>
<name>A0ABR9WPF2_9FLAO</name>
<comment type="caution">
    <text evidence="7">The sequence shown here is derived from an EMBL/GenBank/DDBJ whole genome shotgun (WGS) entry which is preliminary data.</text>
</comment>
<comment type="similarity">
    <text evidence="6">Belongs to the inorganic phosphate transporter (PiT) (TC 2.A.20) family.</text>
</comment>
<evidence type="ECO:0000256" key="4">
    <source>
        <dbReference type="ARBA" id="ARBA00022989"/>
    </source>
</evidence>
<evidence type="ECO:0000313" key="8">
    <source>
        <dbReference type="Proteomes" id="UP000656274"/>
    </source>
</evidence>
<feature type="transmembrane region" description="Helical" evidence="6">
    <location>
        <begin position="6"/>
        <end position="29"/>
    </location>
</feature>
<keyword evidence="4 6" id="KW-1133">Transmembrane helix</keyword>
<sequence length="749" mass="83907">MEQIYIIMLIALAILAITDLMVGVSNDAVNFLNSAIGSKAVSFKTIMIVASLGVAVGALYSNGMMEIARNGIFTPSMFSFNDVIIIFLAVMITDVLLLDVFNTLGLPTSTTVSVIFSLLGASVVLAVYKVYVSGDGFDTLGNYINTEKASEIVYSILLSVALSFALGSLVQYVSRLIFTFHIEKRYKYVAALFGGVAMTAITFFILVKGLKSITFVPSEVKDFIKESPFTIIAYSLILWTIVCQLLISVFKFSVFKFIIIVGTFGLALAFAGNDLVNFIGVPIAAYQAFEIWAAPGQTVGATEFMMSGLEKENLPAPFIFLALAGLVMVYTLWTSKKAKSVIETEQNLSRQGEGNEKYNANTLSRNIVRGFMYLGNIISFILPKSLQKKLDAQFVQPEYTGKRDEQPMFDMVRASVNLIVASILISIGTSMKLPLSTTYVTFMVAMGSSFADRAWDRESAVYRVAGVFNVIGGWFVTALAAFLSSAIIAYILFIGEVFAFFAFMIIVAIFFYRSNQIHKKKVKEEEEIKKLRKEDIVTLKEMITESSSQISKVLRKTSALYSNVVDNLGLQDLAKLKENKKALKKLEKEIDELKSNVFYFIKNLDENSVEASKFYILILGYLQDMVQSIDYITSSSHSHVNNNHKKLKFNQIRDLKTVDTQLQELFSRLEESFKTEDFSKLDEILRDKKAFLDTVSELITKQINRIRTTETSPKNSKLYFSLLLETNDLIKSIMNLLELFKEFNQQNKK</sequence>
<keyword evidence="3 6" id="KW-0812">Transmembrane</keyword>
<reference evidence="7 8" key="1">
    <citation type="submission" date="2020-10" db="EMBL/GenBank/DDBJ databases">
        <title>The genome sequence of Flavobacterium aquaticum 1Y8A.</title>
        <authorList>
            <person name="Liu Y."/>
        </authorList>
    </citation>
    <scope>NUCLEOTIDE SEQUENCE [LARGE SCALE GENOMIC DNA]</scope>
    <source>
        <strain evidence="7 8">1Y8A</strain>
    </source>
</reference>
<dbReference type="EMBL" id="JADFTZ010000001">
    <property type="protein sequence ID" value="MBE9575399.1"/>
    <property type="molecule type" value="Genomic_DNA"/>
</dbReference>
<evidence type="ECO:0000313" key="7">
    <source>
        <dbReference type="EMBL" id="MBE9575399.1"/>
    </source>
</evidence>
<organism evidence="7 8">
    <name type="scientific">Flavobacterium proteolyticum</name>
    <dbReference type="NCBI Taxonomy" id="2911683"/>
    <lineage>
        <taxon>Bacteria</taxon>
        <taxon>Pseudomonadati</taxon>
        <taxon>Bacteroidota</taxon>
        <taxon>Flavobacteriia</taxon>
        <taxon>Flavobacteriales</taxon>
        <taxon>Flavobacteriaceae</taxon>
        <taxon>Flavobacterium</taxon>
    </lineage>
</organism>
<feature type="transmembrane region" description="Helical" evidence="6">
    <location>
        <begin position="80"/>
        <end position="101"/>
    </location>
</feature>
<dbReference type="Proteomes" id="UP000656274">
    <property type="component" value="Unassembled WGS sequence"/>
</dbReference>